<gene>
    <name evidence="2" type="ORF">BAVI_15862</name>
</gene>
<protein>
    <recommendedName>
        <fullName evidence="1">Helix-turn-helix domain-containing protein</fullName>
    </recommendedName>
</protein>
<dbReference type="InterPro" id="IPR041657">
    <property type="entry name" value="HTH_17"/>
</dbReference>
<evidence type="ECO:0000313" key="2">
    <source>
        <dbReference type="EMBL" id="ETI67740.1"/>
    </source>
</evidence>
<name>A0AB94IL39_9BACI</name>
<evidence type="ECO:0000313" key="3">
    <source>
        <dbReference type="Proteomes" id="UP000018877"/>
    </source>
</evidence>
<keyword evidence="3" id="KW-1185">Reference proteome</keyword>
<accession>A0AB94IL39</accession>
<dbReference type="EMBL" id="ALAN01000086">
    <property type="protein sequence ID" value="ETI67740.1"/>
    <property type="molecule type" value="Genomic_DNA"/>
</dbReference>
<dbReference type="Pfam" id="PF12728">
    <property type="entry name" value="HTH_17"/>
    <property type="match status" value="1"/>
</dbReference>
<dbReference type="AlphaFoldDB" id="A0AB94IL39"/>
<dbReference type="Proteomes" id="UP000018877">
    <property type="component" value="Unassembled WGS sequence"/>
</dbReference>
<evidence type="ECO:0000259" key="1">
    <source>
        <dbReference type="Pfam" id="PF12728"/>
    </source>
</evidence>
<reference evidence="2 3" key="1">
    <citation type="journal article" date="2014" name="Environ. Microbiol.">
        <title>The nitrate-ammonifying and nosZ-carrying bacterium Bacillus vireti is a potent source and sink for nitric and nitrous oxide under high nitrate conditions.</title>
        <authorList>
            <person name="Mania D."/>
            <person name="Heylen K."/>
            <person name="van Spanning R.J."/>
            <person name="Frostegard A."/>
        </authorList>
    </citation>
    <scope>NUCLEOTIDE SEQUENCE [LARGE SCALE GENOMIC DNA]</scope>
    <source>
        <strain evidence="2 3">LMG 21834</strain>
    </source>
</reference>
<sequence>MEMQFAERVRNITWKEFQEQAEKFPEIKLFEAIDDDVLLKTDDIEYYAGVTKETVRNWARTGKIRVHAPVGKILINGDDFKEFMYERLKKLGLQLSQEKAKLARLKDSSQIMKSQKKVESIVKRLAYYYR</sequence>
<proteinExistence type="predicted"/>
<organism evidence="2 3">
    <name type="scientific">Neobacillus vireti LMG 21834</name>
    <dbReference type="NCBI Taxonomy" id="1131730"/>
    <lineage>
        <taxon>Bacteria</taxon>
        <taxon>Bacillati</taxon>
        <taxon>Bacillota</taxon>
        <taxon>Bacilli</taxon>
        <taxon>Bacillales</taxon>
        <taxon>Bacillaceae</taxon>
        <taxon>Neobacillus</taxon>
    </lineage>
</organism>
<feature type="domain" description="Helix-turn-helix" evidence="1">
    <location>
        <begin position="38"/>
        <end position="84"/>
    </location>
</feature>
<comment type="caution">
    <text evidence="2">The sequence shown here is derived from an EMBL/GenBank/DDBJ whole genome shotgun (WGS) entry which is preliminary data.</text>
</comment>